<proteinExistence type="predicted"/>
<protein>
    <submittedName>
        <fullName evidence="1">46393_t:CDS:1</fullName>
    </submittedName>
</protein>
<accession>A0ABN7VUS7</accession>
<evidence type="ECO:0000313" key="2">
    <source>
        <dbReference type="Proteomes" id="UP000789901"/>
    </source>
</evidence>
<dbReference type="EMBL" id="CAJVQB010021678">
    <property type="protein sequence ID" value="CAG8797751.1"/>
    <property type="molecule type" value="Genomic_DNA"/>
</dbReference>
<feature type="non-terminal residue" evidence="1">
    <location>
        <position position="1"/>
    </location>
</feature>
<keyword evidence="2" id="KW-1185">Reference proteome</keyword>
<name>A0ABN7VUS7_GIGMA</name>
<evidence type="ECO:0000313" key="1">
    <source>
        <dbReference type="EMBL" id="CAG8797751.1"/>
    </source>
</evidence>
<sequence length="79" mass="8794">AYLLLNMVQRRVENYNCSNKDPVVNAAQNPTRGRSKLEATLGATTTTHPALRKNYLVQIDSFYAVILTNTSLQLALKVT</sequence>
<dbReference type="Proteomes" id="UP000789901">
    <property type="component" value="Unassembled WGS sequence"/>
</dbReference>
<gene>
    <name evidence="1" type="ORF">GMARGA_LOCUS22460</name>
</gene>
<organism evidence="1 2">
    <name type="scientific">Gigaspora margarita</name>
    <dbReference type="NCBI Taxonomy" id="4874"/>
    <lineage>
        <taxon>Eukaryota</taxon>
        <taxon>Fungi</taxon>
        <taxon>Fungi incertae sedis</taxon>
        <taxon>Mucoromycota</taxon>
        <taxon>Glomeromycotina</taxon>
        <taxon>Glomeromycetes</taxon>
        <taxon>Diversisporales</taxon>
        <taxon>Gigasporaceae</taxon>
        <taxon>Gigaspora</taxon>
    </lineage>
</organism>
<comment type="caution">
    <text evidence="1">The sequence shown here is derived from an EMBL/GenBank/DDBJ whole genome shotgun (WGS) entry which is preliminary data.</text>
</comment>
<reference evidence="1 2" key="1">
    <citation type="submission" date="2021-06" db="EMBL/GenBank/DDBJ databases">
        <authorList>
            <person name="Kallberg Y."/>
            <person name="Tangrot J."/>
            <person name="Rosling A."/>
        </authorList>
    </citation>
    <scope>NUCLEOTIDE SEQUENCE [LARGE SCALE GENOMIC DNA]</scope>
    <source>
        <strain evidence="1 2">120-4 pot B 10/14</strain>
    </source>
</reference>